<dbReference type="GO" id="GO:0004896">
    <property type="term" value="F:cytokine receptor activity"/>
    <property type="evidence" value="ECO:0007669"/>
    <property type="project" value="TreeGrafter"/>
</dbReference>
<dbReference type="PROSITE" id="PS50853">
    <property type="entry name" value="FN3"/>
    <property type="match status" value="1"/>
</dbReference>
<keyword evidence="8" id="KW-0393">Immunoglobulin domain</keyword>
<feature type="non-terminal residue" evidence="12">
    <location>
        <position position="585"/>
    </location>
</feature>
<evidence type="ECO:0000259" key="11">
    <source>
        <dbReference type="PROSITE" id="PS50853"/>
    </source>
</evidence>
<name>A0A7K6XWC4_9PASE</name>
<gene>
    <name evidence="12" type="primary">Il21r</name>
    <name evidence="12" type="ORF">PROCAF_R02043</name>
</gene>
<keyword evidence="4 9" id="KW-1133">Transmembrane helix</keyword>
<comment type="caution">
    <text evidence="12">The sequence shown here is derived from an EMBL/GenBank/DDBJ whole genome shotgun (WGS) entry which is preliminary data.</text>
</comment>
<feature type="domain" description="Ig-like" evidence="10">
    <location>
        <begin position="24"/>
        <end position="93"/>
    </location>
</feature>
<keyword evidence="6" id="KW-0675">Receptor</keyword>
<keyword evidence="13" id="KW-1185">Reference proteome</keyword>
<evidence type="ECO:0000256" key="3">
    <source>
        <dbReference type="ARBA" id="ARBA00022729"/>
    </source>
</evidence>
<dbReference type="SMART" id="SM00060">
    <property type="entry name" value="FN3"/>
    <property type="match status" value="1"/>
</dbReference>
<reference evidence="12 13" key="1">
    <citation type="submission" date="2019-09" db="EMBL/GenBank/DDBJ databases">
        <title>Bird 10,000 Genomes (B10K) Project - Family phase.</title>
        <authorList>
            <person name="Zhang G."/>
        </authorList>
    </citation>
    <scope>NUCLEOTIDE SEQUENCE [LARGE SCALE GENOMIC DNA]</scope>
    <source>
        <strain evidence="12">B10K-UC-030-53</strain>
    </source>
</reference>
<dbReference type="InterPro" id="IPR007110">
    <property type="entry name" value="Ig-like_dom"/>
</dbReference>
<protein>
    <submittedName>
        <fullName evidence="12">IL21R protein</fullName>
    </submittedName>
</protein>
<feature type="non-terminal residue" evidence="12">
    <location>
        <position position="1"/>
    </location>
</feature>
<dbReference type="AlphaFoldDB" id="A0A7K6XWC4"/>
<evidence type="ECO:0000256" key="6">
    <source>
        <dbReference type="ARBA" id="ARBA00023170"/>
    </source>
</evidence>
<evidence type="ECO:0000256" key="9">
    <source>
        <dbReference type="SAM" id="Phobius"/>
    </source>
</evidence>
<proteinExistence type="predicted"/>
<dbReference type="PROSITE" id="PS50835">
    <property type="entry name" value="IG_LIKE"/>
    <property type="match status" value="1"/>
</dbReference>
<keyword evidence="2 9" id="KW-0812">Transmembrane</keyword>
<dbReference type="Proteomes" id="UP000587587">
    <property type="component" value="Unassembled WGS sequence"/>
</dbReference>
<keyword evidence="5 9" id="KW-0472">Membrane</keyword>
<evidence type="ECO:0000256" key="2">
    <source>
        <dbReference type="ARBA" id="ARBA00022692"/>
    </source>
</evidence>
<dbReference type="EMBL" id="VZSE01011628">
    <property type="protein sequence ID" value="NWX63634.1"/>
    <property type="molecule type" value="Genomic_DNA"/>
</dbReference>
<evidence type="ECO:0000256" key="7">
    <source>
        <dbReference type="ARBA" id="ARBA00023180"/>
    </source>
</evidence>
<dbReference type="PANTHER" id="PTHR23037:SF7">
    <property type="entry name" value="INTERLEUKIN-21 RECEPTOR"/>
    <property type="match status" value="1"/>
</dbReference>
<evidence type="ECO:0000256" key="8">
    <source>
        <dbReference type="ARBA" id="ARBA00023319"/>
    </source>
</evidence>
<keyword evidence="7" id="KW-0325">Glycoprotein</keyword>
<evidence type="ECO:0000256" key="1">
    <source>
        <dbReference type="ARBA" id="ARBA00004479"/>
    </source>
</evidence>
<evidence type="ECO:0000256" key="5">
    <source>
        <dbReference type="ARBA" id="ARBA00023136"/>
    </source>
</evidence>
<sequence>DIVFSLSKPTAMCSESLTCFVDYVQTLSCILRDELGAGSYNLTATWFPEEDPENTVAACSLLQLSRNTSHTQYMCTVDMTELLADTKVQVDVTEVADRQHILSKDFYLSDNIKPQPPFNLTALFSEGYNISWETIYQNSSFYFLNEELEYQLRYKRRTDTWQTQKTKAVHEDKRTLVILPWELQANTEYEFQVRARPREDSGYGGFWSEWSSPLLLKTSPAAVTQTTGMEWLLLFGIVVAIMASITTFLAKQQSLWKKMACIPDPAPFFKPLYMAHNGDFKKWVGASHMKMTFDFFEWGIVLPEVLEVYTMHPSNSTPQEELHELRKNLPCKPCASCLTTPGHGSQSLWCSVNSSGGTEDQSYGHLSIDTVTVADEFTSCNCQCSCNHVYRVHEHTNKEDDSAGEPCYPRVNIDEEDRKISSDSHLADLSTEDKILASGSVSTDHLRSTSVPVNQQVERGGEGGVASILEALCLQPYQWDLENPGSLPSPDSESVSYSEGSYDFFPQNTKPGDSCPLICVDLDTIDSGFVDSDCGSPVDSEFGKNSQTICGPIPLEQEGQDFTRSYVKQWVSCRSESPVSGTQTN</sequence>
<keyword evidence="3" id="KW-0732">Signal</keyword>
<evidence type="ECO:0000313" key="12">
    <source>
        <dbReference type="EMBL" id="NWX63634.1"/>
    </source>
</evidence>
<comment type="subcellular location">
    <subcellularLocation>
        <location evidence="1">Membrane</location>
        <topology evidence="1">Single-pass type I membrane protein</topology>
    </subcellularLocation>
</comment>
<dbReference type="GO" id="GO:0009897">
    <property type="term" value="C:external side of plasma membrane"/>
    <property type="evidence" value="ECO:0007669"/>
    <property type="project" value="TreeGrafter"/>
</dbReference>
<feature type="domain" description="Fibronectin type-III" evidence="11">
    <location>
        <begin position="113"/>
        <end position="221"/>
    </location>
</feature>
<feature type="transmembrane region" description="Helical" evidence="9">
    <location>
        <begin position="231"/>
        <end position="250"/>
    </location>
</feature>
<dbReference type="InterPro" id="IPR003961">
    <property type="entry name" value="FN3_dom"/>
</dbReference>
<accession>A0A7K6XWC4</accession>
<dbReference type="SUPFAM" id="SSF49265">
    <property type="entry name" value="Fibronectin type III"/>
    <property type="match status" value="2"/>
</dbReference>
<organism evidence="12 13">
    <name type="scientific">Promerops cafer</name>
    <name type="common">Cape sugarbird</name>
    <dbReference type="NCBI Taxonomy" id="254652"/>
    <lineage>
        <taxon>Eukaryota</taxon>
        <taxon>Metazoa</taxon>
        <taxon>Chordata</taxon>
        <taxon>Craniata</taxon>
        <taxon>Vertebrata</taxon>
        <taxon>Euteleostomi</taxon>
        <taxon>Archelosauria</taxon>
        <taxon>Archosauria</taxon>
        <taxon>Dinosauria</taxon>
        <taxon>Saurischia</taxon>
        <taxon>Theropoda</taxon>
        <taxon>Coelurosauria</taxon>
        <taxon>Aves</taxon>
        <taxon>Neognathae</taxon>
        <taxon>Neoaves</taxon>
        <taxon>Telluraves</taxon>
        <taxon>Australaves</taxon>
        <taxon>Passeriformes</taxon>
        <taxon>Passeroidea</taxon>
        <taxon>Nectariniidae</taxon>
        <taxon>Promerops</taxon>
    </lineage>
</organism>
<evidence type="ECO:0000313" key="13">
    <source>
        <dbReference type="Proteomes" id="UP000587587"/>
    </source>
</evidence>
<dbReference type="PANTHER" id="PTHR23037">
    <property type="entry name" value="CYTOKINE RECEPTOR"/>
    <property type="match status" value="1"/>
</dbReference>
<evidence type="ECO:0000259" key="10">
    <source>
        <dbReference type="PROSITE" id="PS50835"/>
    </source>
</evidence>
<evidence type="ECO:0000256" key="4">
    <source>
        <dbReference type="ARBA" id="ARBA00022989"/>
    </source>
</evidence>
<dbReference type="Gene3D" id="2.60.40.10">
    <property type="entry name" value="Immunoglobulins"/>
    <property type="match status" value="2"/>
</dbReference>
<dbReference type="InterPro" id="IPR013783">
    <property type="entry name" value="Ig-like_fold"/>
</dbReference>
<dbReference type="InterPro" id="IPR036116">
    <property type="entry name" value="FN3_sf"/>
</dbReference>
<dbReference type="CDD" id="cd00063">
    <property type="entry name" value="FN3"/>
    <property type="match status" value="1"/>
</dbReference>